<dbReference type="AlphaFoldDB" id="A0A3Q0J8W3"/>
<dbReference type="PaxDb" id="121845-A0A3Q0J8W3"/>
<dbReference type="KEGG" id="dci:113469552"/>
<feature type="domain" description="Tudor" evidence="1">
    <location>
        <begin position="130"/>
        <end position="190"/>
    </location>
</feature>
<evidence type="ECO:0000259" key="1">
    <source>
        <dbReference type="PROSITE" id="PS50304"/>
    </source>
</evidence>
<dbReference type="InterPro" id="IPR035437">
    <property type="entry name" value="SNase_OB-fold_sf"/>
</dbReference>
<dbReference type="SMART" id="SM00333">
    <property type="entry name" value="TUDOR"/>
    <property type="match status" value="1"/>
</dbReference>
<sequence>MKEDYLSQVNDYKINPDNACQAVLGYIPNDDRRYCKFGKQCWKKRCPRLHEEQDPNGWTKGIEHALAKPYETVELPLHEYIQISILHVVDIGEFYAHVETTSTNEEEETLESLIEYMNQKDNVLDMKKLKIQPASAEILIASYKGYYYRGKVLSYNPENDTALIFFVDLGSSEHIHLRDLRQMESKYNYLPFQAFHFSVKHHLEFNLSPSSKHYDICLQLFHNLFLYQSLQCVIESDSPEPYNVLLFTKETDNMVEYFSKCCKRILGDEIEDDMTSSMSTGSLRSDRYIYGDDVNFVPA</sequence>
<organism evidence="2 3">
    <name type="scientific">Diaphorina citri</name>
    <name type="common">Asian citrus psyllid</name>
    <dbReference type="NCBI Taxonomy" id="121845"/>
    <lineage>
        <taxon>Eukaryota</taxon>
        <taxon>Metazoa</taxon>
        <taxon>Ecdysozoa</taxon>
        <taxon>Arthropoda</taxon>
        <taxon>Hexapoda</taxon>
        <taxon>Insecta</taxon>
        <taxon>Pterygota</taxon>
        <taxon>Neoptera</taxon>
        <taxon>Paraneoptera</taxon>
        <taxon>Hemiptera</taxon>
        <taxon>Sternorrhyncha</taxon>
        <taxon>Psylloidea</taxon>
        <taxon>Psyllidae</taxon>
        <taxon>Diaphorininae</taxon>
        <taxon>Diaphorina</taxon>
    </lineage>
</organism>
<dbReference type="GO" id="GO:0005737">
    <property type="term" value="C:cytoplasm"/>
    <property type="evidence" value="ECO:0007669"/>
    <property type="project" value="UniProtKB-ARBA"/>
</dbReference>
<dbReference type="InterPro" id="IPR050621">
    <property type="entry name" value="Tudor_domain_containing"/>
</dbReference>
<evidence type="ECO:0000313" key="2">
    <source>
        <dbReference type="Proteomes" id="UP000079169"/>
    </source>
</evidence>
<reference evidence="3" key="1">
    <citation type="submission" date="2025-08" db="UniProtKB">
        <authorList>
            <consortium name="RefSeq"/>
        </authorList>
    </citation>
    <scope>IDENTIFICATION</scope>
</reference>
<dbReference type="InterPro" id="IPR002999">
    <property type="entry name" value="Tudor"/>
</dbReference>
<name>A0A3Q0J8W3_DIACI</name>
<accession>A0A3Q0J8W3</accession>
<dbReference type="PANTHER" id="PTHR22948">
    <property type="entry name" value="TUDOR DOMAIN CONTAINING PROTEIN"/>
    <property type="match status" value="1"/>
</dbReference>
<dbReference type="SUPFAM" id="SSF63748">
    <property type="entry name" value="Tudor/PWWP/MBT"/>
    <property type="match status" value="1"/>
</dbReference>
<dbReference type="Proteomes" id="UP000079169">
    <property type="component" value="Unplaced"/>
</dbReference>
<gene>
    <name evidence="3" type="primary">LOC113469552</name>
</gene>
<dbReference type="STRING" id="121845.A0A3Q0J8W3"/>
<dbReference type="PANTHER" id="PTHR22948:SF29">
    <property type="entry name" value="FI02030P-RELATED"/>
    <property type="match status" value="1"/>
</dbReference>
<dbReference type="Gene3D" id="2.30.30.140">
    <property type="match status" value="1"/>
</dbReference>
<protein>
    <submittedName>
        <fullName evidence="3">Uncharacterized protein LOC113469552</fullName>
    </submittedName>
</protein>
<dbReference type="GeneID" id="113469552"/>
<dbReference type="PROSITE" id="PS50304">
    <property type="entry name" value="TUDOR"/>
    <property type="match status" value="1"/>
</dbReference>
<dbReference type="RefSeq" id="XP_026683160.1">
    <property type="nucleotide sequence ID" value="XM_026827359.1"/>
</dbReference>
<keyword evidence="2" id="KW-1185">Reference proteome</keyword>
<evidence type="ECO:0000313" key="3">
    <source>
        <dbReference type="RefSeq" id="XP_026683160.1"/>
    </source>
</evidence>
<proteinExistence type="predicted"/>
<dbReference type="Pfam" id="PF00567">
    <property type="entry name" value="TUDOR"/>
    <property type="match status" value="1"/>
</dbReference>
<dbReference type="Gene3D" id="2.40.50.90">
    <property type="match status" value="1"/>
</dbReference>